<dbReference type="RefSeq" id="WP_066745376.1">
    <property type="nucleotide sequence ID" value="NZ_CP016757.1"/>
</dbReference>
<dbReference type="AlphaFoldDB" id="A0A1B2I5R9"/>
<dbReference type="GeneID" id="83058124"/>
<dbReference type="EMBL" id="CP016757">
    <property type="protein sequence ID" value="ANZ45319.1"/>
    <property type="molecule type" value="Genomic_DNA"/>
</dbReference>
<evidence type="ECO:0000313" key="2">
    <source>
        <dbReference type="Proteomes" id="UP000093044"/>
    </source>
</evidence>
<dbReference type="KEGG" id="cpor:BED41_09715"/>
<evidence type="ECO:0000313" key="1">
    <source>
        <dbReference type="EMBL" id="ANZ45319.1"/>
    </source>
</evidence>
<organism evidence="1 2">
    <name type="scientific">Cloacibacillus porcorum</name>
    <dbReference type="NCBI Taxonomy" id="1197717"/>
    <lineage>
        <taxon>Bacteria</taxon>
        <taxon>Thermotogati</taxon>
        <taxon>Synergistota</taxon>
        <taxon>Synergistia</taxon>
        <taxon>Synergistales</taxon>
        <taxon>Synergistaceae</taxon>
        <taxon>Cloacibacillus</taxon>
    </lineage>
</organism>
<name>A0A1B2I5R9_9BACT</name>
<protein>
    <submittedName>
        <fullName evidence="1">Uncharacterized protein</fullName>
    </submittedName>
</protein>
<sequence length="103" mass="11301">MGRRRGSLLAEAVVALFFAFSFFIAATSTITAAARQASRGILSIEAERRVEEFIAVLASGGADELAEFEAERRVIPGGVAVRRYRFPAGDGRWVSVVWPEKRQ</sequence>
<dbReference type="STRING" id="1197717.BED41_09715"/>
<keyword evidence="2" id="KW-1185">Reference proteome</keyword>
<reference evidence="1" key="1">
    <citation type="submission" date="2016-08" db="EMBL/GenBank/DDBJ databases">
        <title>Complete genome of Cloacibacillus porcorum.</title>
        <authorList>
            <person name="Looft T."/>
            <person name="Bayles D.O."/>
            <person name="Alt D.P."/>
        </authorList>
    </citation>
    <scope>NUCLEOTIDE SEQUENCE [LARGE SCALE GENOMIC DNA]</scope>
    <source>
        <strain evidence="1">CL-84</strain>
    </source>
</reference>
<dbReference type="Proteomes" id="UP000093044">
    <property type="component" value="Chromosome"/>
</dbReference>
<dbReference type="OrthoDB" id="9973449at2"/>
<proteinExistence type="predicted"/>
<gene>
    <name evidence="1" type="ORF">BED41_09715</name>
</gene>
<accession>A0A1B2I5R9</accession>